<protein>
    <submittedName>
        <fullName evidence="2">Uncharacterized protein</fullName>
    </submittedName>
</protein>
<dbReference type="Proteomes" id="UP001324427">
    <property type="component" value="Unassembled WGS sequence"/>
</dbReference>
<dbReference type="PANTHER" id="PTHR42085:SF2">
    <property type="entry name" value="F-BOX DOMAIN-CONTAINING PROTEIN"/>
    <property type="match status" value="1"/>
</dbReference>
<evidence type="ECO:0000313" key="2">
    <source>
        <dbReference type="EMBL" id="KAK4544127.1"/>
    </source>
</evidence>
<keyword evidence="3" id="KW-1185">Reference proteome</keyword>
<proteinExistence type="predicted"/>
<dbReference type="PANTHER" id="PTHR42085">
    <property type="entry name" value="F-BOX DOMAIN-CONTAINING PROTEIN"/>
    <property type="match status" value="1"/>
</dbReference>
<organism evidence="2 3">
    <name type="scientific">Oleoguttula mirabilis</name>
    <dbReference type="NCBI Taxonomy" id="1507867"/>
    <lineage>
        <taxon>Eukaryota</taxon>
        <taxon>Fungi</taxon>
        <taxon>Dikarya</taxon>
        <taxon>Ascomycota</taxon>
        <taxon>Pezizomycotina</taxon>
        <taxon>Dothideomycetes</taxon>
        <taxon>Dothideomycetidae</taxon>
        <taxon>Mycosphaerellales</taxon>
        <taxon>Teratosphaeriaceae</taxon>
        <taxon>Oleoguttula</taxon>
    </lineage>
</organism>
<feature type="compositionally biased region" description="Polar residues" evidence="1">
    <location>
        <begin position="64"/>
        <end position="86"/>
    </location>
</feature>
<dbReference type="AlphaFoldDB" id="A0AAV9JG67"/>
<sequence length="339" mass="37867">MAAAGQDSGRSHQSQAAAEPSEGILKTIMALRGLDISAASTFDFTLPAGSTAWPAPHYGPDSPHPQTAKQSQLTQTKRRQAPSTPTRPGKSRKPMSTPAKKARPAPSRGHGPIPKRDQPLTLLNLPGELRDTIYDVLAIHERLLYPQYRPVHTPGGRKVLRRYPQEPTLALVNRQLRREVLSMFYGFNVFVFRRSEGELLQSFSMTDTVWLTRWHCDCTPALSGYLRNIELRLDAHSREGPLTLTYKLHKTAEGRIDVTHDLADTGYCHCLEDEAVAEMRAHMVGLSDLVRVATVLSRKRKMKLVAFAKRDDDEGGLFKMPTATCLYCRKKHLEHVSAG</sequence>
<evidence type="ECO:0000256" key="1">
    <source>
        <dbReference type="SAM" id="MobiDB-lite"/>
    </source>
</evidence>
<name>A0AAV9JG67_9PEZI</name>
<feature type="region of interest" description="Disordered" evidence="1">
    <location>
        <begin position="49"/>
        <end position="120"/>
    </location>
</feature>
<comment type="caution">
    <text evidence="2">The sequence shown here is derived from an EMBL/GenBank/DDBJ whole genome shotgun (WGS) entry which is preliminary data.</text>
</comment>
<gene>
    <name evidence="2" type="ORF">LTR36_004625</name>
</gene>
<dbReference type="EMBL" id="JAVFHQ010000027">
    <property type="protein sequence ID" value="KAK4544127.1"/>
    <property type="molecule type" value="Genomic_DNA"/>
</dbReference>
<feature type="region of interest" description="Disordered" evidence="1">
    <location>
        <begin position="1"/>
        <end position="20"/>
    </location>
</feature>
<dbReference type="InterPro" id="IPR038883">
    <property type="entry name" value="AN11006-like"/>
</dbReference>
<reference evidence="2 3" key="1">
    <citation type="submission" date="2021-11" db="EMBL/GenBank/DDBJ databases">
        <title>Black yeast isolated from Biological Soil Crust.</title>
        <authorList>
            <person name="Kurbessoian T."/>
        </authorList>
    </citation>
    <scope>NUCLEOTIDE SEQUENCE [LARGE SCALE GENOMIC DNA]</scope>
    <source>
        <strain evidence="2 3">CCFEE 5522</strain>
    </source>
</reference>
<accession>A0AAV9JG67</accession>
<evidence type="ECO:0000313" key="3">
    <source>
        <dbReference type="Proteomes" id="UP001324427"/>
    </source>
</evidence>